<protein>
    <submittedName>
        <fullName evidence="5">SDR family NAD(P)-dependent oxidoreductase</fullName>
        <ecNumber evidence="5">1.-.-.-</ecNumber>
    </submittedName>
</protein>
<keyword evidence="4" id="KW-1133">Transmembrane helix</keyword>
<evidence type="ECO:0000313" key="5">
    <source>
        <dbReference type="EMBL" id="MFD2256690.1"/>
    </source>
</evidence>
<evidence type="ECO:0000313" key="6">
    <source>
        <dbReference type="Proteomes" id="UP001597375"/>
    </source>
</evidence>
<evidence type="ECO:0000256" key="4">
    <source>
        <dbReference type="SAM" id="Phobius"/>
    </source>
</evidence>
<evidence type="ECO:0000256" key="3">
    <source>
        <dbReference type="RuleBase" id="RU000363"/>
    </source>
</evidence>
<dbReference type="EMBL" id="JBHUIT010000011">
    <property type="protein sequence ID" value="MFD2256690.1"/>
    <property type="molecule type" value="Genomic_DNA"/>
</dbReference>
<dbReference type="PANTHER" id="PTHR44196">
    <property type="entry name" value="DEHYDROGENASE/REDUCTASE SDR FAMILY MEMBER 7B"/>
    <property type="match status" value="1"/>
</dbReference>
<keyword evidence="2 5" id="KW-0560">Oxidoreductase</keyword>
<dbReference type="PRINTS" id="PR00081">
    <property type="entry name" value="GDHRDH"/>
</dbReference>
<comment type="caution">
    <text evidence="5">The sequence shown here is derived from an EMBL/GenBank/DDBJ whole genome shotgun (WGS) entry which is preliminary data.</text>
</comment>
<dbReference type="Gene3D" id="3.40.50.720">
    <property type="entry name" value="NAD(P)-binding Rossmann-like Domain"/>
    <property type="match status" value="1"/>
</dbReference>
<feature type="transmembrane region" description="Helical" evidence="4">
    <location>
        <begin position="242"/>
        <end position="265"/>
    </location>
</feature>
<sequence length="276" mass="30176">MKPSDKMIELFEGATVVLTGAASGIGRALATLLYQCGATIHAFDINQNGLDELVGSLSGKNGKIHPRCVSVSDLAEYSLAVDEVYKISPKVDFLFNNAGVTLLGEAQNLPFERWKWLLDINLMGVVNGTHLIYPKMIAEGSGHIINTASIAGSTGYATAAAYTASKGAVLEFSRSLRAEACNHGIRISVACPGYVNSSIFSQDRIVGADRESMIKDLPVRMLTPEMAAWGFLDGVVKNKEKIIFPFTAKFLWTLSCWTPSLLGIFHRRFMRIFQRH</sequence>
<keyword evidence="6" id="KW-1185">Reference proteome</keyword>
<evidence type="ECO:0000256" key="1">
    <source>
        <dbReference type="ARBA" id="ARBA00006484"/>
    </source>
</evidence>
<dbReference type="SUPFAM" id="SSF51735">
    <property type="entry name" value="NAD(P)-binding Rossmann-fold domains"/>
    <property type="match status" value="1"/>
</dbReference>
<gene>
    <name evidence="5" type="ORF">ACFSSA_08380</name>
</gene>
<dbReference type="EC" id="1.-.-.-" evidence="5"/>
<reference evidence="6" key="1">
    <citation type="journal article" date="2019" name="Int. J. Syst. Evol. Microbiol.">
        <title>The Global Catalogue of Microorganisms (GCM) 10K type strain sequencing project: providing services to taxonomists for standard genome sequencing and annotation.</title>
        <authorList>
            <consortium name="The Broad Institute Genomics Platform"/>
            <consortium name="The Broad Institute Genome Sequencing Center for Infectious Disease"/>
            <person name="Wu L."/>
            <person name="Ma J."/>
        </authorList>
    </citation>
    <scope>NUCLEOTIDE SEQUENCE [LARGE SCALE GENOMIC DNA]</scope>
    <source>
        <strain evidence="6">CGMCC 4.7106</strain>
    </source>
</reference>
<name>A0ABW5DB83_9BACT</name>
<dbReference type="Proteomes" id="UP001597375">
    <property type="component" value="Unassembled WGS sequence"/>
</dbReference>
<organism evidence="5 6">
    <name type="scientific">Luteolibacter algae</name>
    <dbReference type="NCBI Taxonomy" id="454151"/>
    <lineage>
        <taxon>Bacteria</taxon>
        <taxon>Pseudomonadati</taxon>
        <taxon>Verrucomicrobiota</taxon>
        <taxon>Verrucomicrobiia</taxon>
        <taxon>Verrucomicrobiales</taxon>
        <taxon>Verrucomicrobiaceae</taxon>
        <taxon>Luteolibacter</taxon>
    </lineage>
</organism>
<dbReference type="InterPro" id="IPR020904">
    <property type="entry name" value="Sc_DH/Rdtase_CS"/>
</dbReference>
<accession>A0ABW5DB83</accession>
<dbReference type="GO" id="GO:0016491">
    <property type="term" value="F:oxidoreductase activity"/>
    <property type="evidence" value="ECO:0007669"/>
    <property type="project" value="UniProtKB-KW"/>
</dbReference>
<proteinExistence type="inferred from homology"/>
<dbReference type="InterPro" id="IPR002347">
    <property type="entry name" value="SDR_fam"/>
</dbReference>
<dbReference type="PANTHER" id="PTHR44196:SF1">
    <property type="entry name" value="DEHYDROGENASE_REDUCTASE SDR FAMILY MEMBER 7B"/>
    <property type="match status" value="1"/>
</dbReference>
<evidence type="ECO:0000256" key="2">
    <source>
        <dbReference type="ARBA" id="ARBA00023002"/>
    </source>
</evidence>
<keyword evidence="4" id="KW-0472">Membrane</keyword>
<dbReference type="RefSeq" id="WP_386819980.1">
    <property type="nucleotide sequence ID" value="NZ_JBHUIT010000011.1"/>
</dbReference>
<dbReference type="PRINTS" id="PR00080">
    <property type="entry name" value="SDRFAMILY"/>
</dbReference>
<dbReference type="Pfam" id="PF00106">
    <property type="entry name" value="adh_short"/>
    <property type="match status" value="1"/>
</dbReference>
<dbReference type="PROSITE" id="PS00061">
    <property type="entry name" value="ADH_SHORT"/>
    <property type="match status" value="1"/>
</dbReference>
<comment type="similarity">
    <text evidence="1 3">Belongs to the short-chain dehydrogenases/reductases (SDR) family.</text>
</comment>
<keyword evidence="4" id="KW-0812">Transmembrane</keyword>
<dbReference type="InterPro" id="IPR036291">
    <property type="entry name" value="NAD(P)-bd_dom_sf"/>
</dbReference>
<dbReference type="CDD" id="cd05233">
    <property type="entry name" value="SDR_c"/>
    <property type="match status" value="1"/>
</dbReference>